<proteinExistence type="inferred from homology"/>
<dbReference type="GO" id="GO:0006488">
    <property type="term" value="P:dolichol-linked oligosaccharide biosynthetic process"/>
    <property type="evidence" value="ECO:0007669"/>
    <property type="project" value="InterPro"/>
</dbReference>
<dbReference type="PATRIC" id="fig|1423772.3.peg.359"/>
<feature type="domain" description="Glycosyl transferase family 28 C-terminal" evidence="6">
    <location>
        <begin position="1"/>
        <end position="154"/>
    </location>
</feature>
<evidence type="ECO:0000313" key="7">
    <source>
        <dbReference type="EMBL" id="KRM74548.1"/>
    </source>
</evidence>
<reference evidence="7 8" key="1">
    <citation type="journal article" date="2015" name="Genome Announc.">
        <title>Expanding the biotechnology potential of lactobacilli through comparative genomics of 213 strains and associated genera.</title>
        <authorList>
            <person name="Sun Z."/>
            <person name="Harris H.M."/>
            <person name="McCann A."/>
            <person name="Guo C."/>
            <person name="Argimon S."/>
            <person name="Zhang W."/>
            <person name="Yang X."/>
            <person name="Jeffery I.B."/>
            <person name="Cooney J.C."/>
            <person name="Kagawa T.F."/>
            <person name="Liu W."/>
            <person name="Song Y."/>
            <person name="Salvetti E."/>
            <person name="Wrobel A."/>
            <person name="Rasinkangas P."/>
            <person name="Parkhill J."/>
            <person name="Rea M.C."/>
            <person name="O'Sullivan O."/>
            <person name="Ritari J."/>
            <person name="Douillard F.P."/>
            <person name="Paul Ross R."/>
            <person name="Yang R."/>
            <person name="Briner A.E."/>
            <person name="Felis G.E."/>
            <person name="de Vos W.M."/>
            <person name="Barrangou R."/>
            <person name="Klaenhammer T.R."/>
            <person name="Caufield P.W."/>
            <person name="Cui Y."/>
            <person name="Zhang H."/>
            <person name="O'Toole P.W."/>
        </authorList>
    </citation>
    <scope>NUCLEOTIDE SEQUENCE [LARGE SCALE GENOMIC DNA]</scope>
    <source>
        <strain evidence="7 8">DSM 20452</strain>
    </source>
</reference>
<evidence type="ECO:0000256" key="3">
    <source>
        <dbReference type="ARBA" id="ARBA00022676"/>
    </source>
</evidence>
<comment type="subcellular location">
    <subcellularLocation>
        <location evidence="1">Endoplasmic reticulum</location>
    </subcellularLocation>
</comment>
<organism evidence="7 8">
    <name type="scientific">Ligilactobacillus murinus DSM 20452 = NBRC 14221</name>
    <dbReference type="NCBI Taxonomy" id="1423772"/>
    <lineage>
        <taxon>Bacteria</taxon>
        <taxon>Bacillati</taxon>
        <taxon>Bacillota</taxon>
        <taxon>Bacilli</taxon>
        <taxon>Lactobacillales</taxon>
        <taxon>Lactobacillaceae</taxon>
        <taxon>Ligilactobacillus</taxon>
    </lineage>
</organism>
<name>A0A0R2B9M8_9LACO</name>
<evidence type="ECO:0000259" key="6">
    <source>
        <dbReference type="Pfam" id="PF04101"/>
    </source>
</evidence>
<dbReference type="InterPro" id="IPR007235">
    <property type="entry name" value="Glyco_trans_28_C"/>
</dbReference>
<dbReference type="AlphaFoldDB" id="A0A0R2B9M8"/>
<dbReference type="Pfam" id="PF04101">
    <property type="entry name" value="Glyco_tran_28_C"/>
    <property type="match status" value="1"/>
</dbReference>
<dbReference type="InterPro" id="IPR048097">
    <property type="entry name" value="Cps14G-like"/>
</dbReference>
<keyword evidence="3" id="KW-0328">Glycosyltransferase</keyword>
<evidence type="ECO:0000256" key="4">
    <source>
        <dbReference type="ARBA" id="ARBA00022679"/>
    </source>
</evidence>
<dbReference type="Proteomes" id="UP000051612">
    <property type="component" value="Unassembled WGS sequence"/>
</dbReference>
<keyword evidence="5" id="KW-0256">Endoplasmic reticulum</keyword>
<dbReference type="NCBIfam" id="NF041548">
    <property type="entry name" value="PssE"/>
    <property type="match status" value="1"/>
</dbReference>
<evidence type="ECO:0000256" key="1">
    <source>
        <dbReference type="ARBA" id="ARBA00004240"/>
    </source>
</evidence>
<gene>
    <name evidence="7" type="ORF">FC48_GL000328</name>
</gene>
<dbReference type="SUPFAM" id="SSF53756">
    <property type="entry name" value="UDP-Glycosyltransferase/glycogen phosphorylase"/>
    <property type="match status" value="1"/>
</dbReference>
<evidence type="ECO:0000256" key="2">
    <source>
        <dbReference type="ARBA" id="ARBA00006962"/>
    </source>
</evidence>
<dbReference type="EMBL" id="AYYN01000090">
    <property type="protein sequence ID" value="KRM74548.1"/>
    <property type="molecule type" value="Genomic_DNA"/>
</dbReference>
<dbReference type="PANTHER" id="PTHR12867:SF6">
    <property type="entry name" value="N-ACETYLGLUCOSAMINYLDIPHOSPHODOLICHOL N-ACETYLGLUCOSAMINYLTRANSFERASE"/>
    <property type="match status" value="1"/>
</dbReference>
<comment type="similarity">
    <text evidence="2">Belongs to the glycosyltransferase 28 family.</text>
</comment>
<protein>
    <recommendedName>
        <fullName evidence="6">Glycosyl transferase family 28 C-terminal domain-containing protein</fullName>
    </recommendedName>
</protein>
<dbReference type="Gene3D" id="3.40.50.2000">
    <property type="entry name" value="Glycogen Phosphorylase B"/>
    <property type="match status" value="1"/>
</dbReference>
<dbReference type="RefSeq" id="WP_056959131.1">
    <property type="nucleotide sequence ID" value="NZ_AYYN01000090.1"/>
</dbReference>
<dbReference type="InterPro" id="IPR039042">
    <property type="entry name" value="Alg13-like"/>
</dbReference>
<evidence type="ECO:0000313" key="8">
    <source>
        <dbReference type="Proteomes" id="UP000051612"/>
    </source>
</evidence>
<evidence type="ECO:0000256" key="5">
    <source>
        <dbReference type="ARBA" id="ARBA00022824"/>
    </source>
</evidence>
<dbReference type="GO" id="GO:0016758">
    <property type="term" value="F:hexosyltransferase activity"/>
    <property type="evidence" value="ECO:0007669"/>
    <property type="project" value="InterPro"/>
</dbReference>
<dbReference type="PANTHER" id="PTHR12867">
    <property type="entry name" value="GLYCOSYL TRANSFERASE-RELATED"/>
    <property type="match status" value="1"/>
</dbReference>
<comment type="caution">
    <text evidence="7">The sequence shown here is derived from an EMBL/GenBank/DDBJ whole genome shotgun (WGS) entry which is preliminary data.</text>
</comment>
<keyword evidence="4" id="KW-0808">Transferase</keyword>
<accession>A0A0R2B9M8</accession>
<sequence>MIFVVLGSQKFQFDRLLKKIDSLKSAGKIKEEIIAQIGYSNYRPSSFENFDFIEKEMFDQYIEKADTIICHGGTGVIITALKKGKKVIAIPRDSKYGEHVDDHQFQIVALFSKLNYLEALYDVDDLEKVLYRSKQKKYRTFQSTNAVFVNELRKDIEKIGKR</sequence>